<feature type="compositionally biased region" description="Basic and acidic residues" evidence="1">
    <location>
        <begin position="15"/>
        <end position="30"/>
    </location>
</feature>
<dbReference type="Proteomes" id="UP001497623">
    <property type="component" value="Unassembled WGS sequence"/>
</dbReference>
<feature type="region of interest" description="Disordered" evidence="1">
    <location>
        <begin position="15"/>
        <end position="107"/>
    </location>
</feature>
<feature type="compositionally biased region" description="Basic and acidic residues" evidence="1">
    <location>
        <begin position="58"/>
        <end position="71"/>
    </location>
</feature>
<evidence type="ECO:0000256" key="1">
    <source>
        <dbReference type="SAM" id="MobiDB-lite"/>
    </source>
</evidence>
<dbReference type="AlphaFoldDB" id="A0AAV2PXA4"/>
<dbReference type="EMBL" id="CAXKWB010002320">
    <property type="protein sequence ID" value="CAL4066608.1"/>
    <property type="molecule type" value="Genomic_DNA"/>
</dbReference>
<gene>
    <name evidence="2" type="ORF">MNOR_LOCUS5855</name>
</gene>
<name>A0AAV2PXA4_MEGNR</name>
<keyword evidence="3" id="KW-1185">Reference proteome</keyword>
<sequence length="107" mass="12382">SSSFIEDISCTKDYDKNYEARRTDRTDKQKNYTNKKMKGDTQSKKSSVFKRLGPHFKNSTESEKNLPEKNINENTSNSVNELKLKNRKKSEKGKKQNDGNIKTSETN</sequence>
<comment type="caution">
    <text evidence="2">The sequence shown here is derived from an EMBL/GenBank/DDBJ whole genome shotgun (WGS) entry which is preliminary data.</text>
</comment>
<proteinExistence type="predicted"/>
<organism evidence="2 3">
    <name type="scientific">Meganyctiphanes norvegica</name>
    <name type="common">Northern krill</name>
    <name type="synonym">Thysanopoda norvegica</name>
    <dbReference type="NCBI Taxonomy" id="48144"/>
    <lineage>
        <taxon>Eukaryota</taxon>
        <taxon>Metazoa</taxon>
        <taxon>Ecdysozoa</taxon>
        <taxon>Arthropoda</taxon>
        <taxon>Crustacea</taxon>
        <taxon>Multicrustacea</taxon>
        <taxon>Malacostraca</taxon>
        <taxon>Eumalacostraca</taxon>
        <taxon>Eucarida</taxon>
        <taxon>Euphausiacea</taxon>
        <taxon>Euphausiidae</taxon>
        <taxon>Meganyctiphanes</taxon>
    </lineage>
</organism>
<evidence type="ECO:0000313" key="3">
    <source>
        <dbReference type="Proteomes" id="UP001497623"/>
    </source>
</evidence>
<feature type="compositionally biased region" description="Polar residues" evidence="1">
    <location>
        <begin position="98"/>
        <end position="107"/>
    </location>
</feature>
<feature type="non-terminal residue" evidence="2">
    <location>
        <position position="1"/>
    </location>
</feature>
<reference evidence="2 3" key="1">
    <citation type="submission" date="2024-05" db="EMBL/GenBank/DDBJ databases">
        <authorList>
            <person name="Wallberg A."/>
        </authorList>
    </citation>
    <scope>NUCLEOTIDE SEQUENCE [LARGE SCALE GENOMIC DNA]</scope>
</reference>
<evidence type="ECO:0000313" key="2">
    <source>
        <dbReference type="EMBL" id="CAL4066608.1"/>
    </source>
</evidence>
<protein>
    <submittedName>
        <fullName evidence="2">Uncharacterized protein</fullName>
    </submittedName>
</protein>
<feature type="non-terminal residue" evidence="2">
    <location>
        <position position="107"/>
    </location>
</feature>
<accession>A0AAV2PXA4</accession>